<keyword evidence="4 7" id="KW-1133">Transmembrane helix</keyword>
<gene>
    <name evidence="9" type="ORF">R9X50_00063000</name>
</gene>
<dbReference type="PANTHER" id="PTHR22950:SF479">
    <property type="entry name" value="AMINO ACID TRANSPORTER (EUROFUNG)-RELATED"/>
    <property type="match status" value="1"/>
</dbReference>
<protein>
    <recommendedName>
        <fullName evidence="8">Amino acid transporter transmembrane domain-containing protein</fullName>
    </recommendedName>
</protein>
<reference evidence="9 10" key="1">
    <citation type="submission" date="2023-11" db="EMBL/GenBank/DDBJ databases">
        <title>An acidophilic fungus is an integral part of prey digestion in a carnivorous sundew plant.</title>
        <authorList>
            <person name="Tsai I.J."/>
        </authorList>
    </citation>
    <scope>NUCLEOTIDE SEQUENCE [LARGE SCALE GENOMIC DNA]</scope>
    <source>
        <strain evidence="9">169a</strain>
    </source>
</reference>
<feature type="transmembrane region" description="Helical" evidence="7">
    <location>
        <begin position="266"/>
        <end position="288"/>
    </location>
</feature>
<feature type="transmembrane region" description="Helical" evidence="7">
    <location>
        <begin position="233"/>
        <end position="254"/>
    </location>
</feature>
<feature type="region of interest" description="Disordered" evidence="6">
    <location>
        <begin position="1"/>
        <end position="45"/>
    </location>
</feature>
<proteinExistence type="inferred from homology"/>
<feature type="transmembrane region" description="Helical" evidence="7">
    <location>
        <begin position="381"/>
        <end position="402"/>
    </location>
</feature>
<feature type="compositionally biased region" description="Basic and acidic residues" evidence="6">
    <location>
        <begin position="1"/>
        <end position="24"/>
    </location>
</feature>
<accession>A0AAQ3LXV6</accession>
<feature type="transmembrane region" description="Helical" evidence="7">
    <location>
        <begin position="134"/>
        <end position="157"/>
    </location>
</feature>
<name>A0AAQ3LXV6_9PEZI</name>
<feature type="transmembrane region" description="Helical" evidence="7">
    <location>
        <begin position="163"/>
        <end position="184"/>
    </location>
</feature>
<dbReference type="Gene3D" id="1.20.1740.10">
    <property type="entry name" value="Amino acid/polyamine transporter I"/>
    <property type="match status" value="1"/>
</dbReference>
<feature type="transmembrane region" description="Helical" evidence="7">
    <location>
        <begin position="80"/>
        <end position="101"/>
    </location>
</feature>
<keyword evidence="3 7" id="KW-0812">Transmembrane</keyword>
<feature type="transmembrane region" description="Helical" evidence="7">
    <location>
        <begin position="414"/>
        <end position="436"/>
    </location>
</feature>
<dbReference type="Proteomes" id="UP001303373">
    <property type="component" value="Chromosome 1"/>
</dbReference>
<evidence type="ECO:0000256" key="2">
    <source>
        <dbReference type="ARBA" id="ARBA00008066"/>
    </source>
</evidence>
<dbReference type="InterPro" id="IPR013057">
    <property type="entry name" value="AA_transpt_TM"/>
</dbReference>
<feature type="domain" description="Amino acid transporter transmembrane" evidence="8">
    <location>
        <begin position="54"/>
        <end position="436"/>
    </location>
</feature>
<feature type="compositionally biased region" description="Basic and acidic residues" evidence="6">
    <location>
        <begin position="31"/>
        <end position="42"/>
    </location>
</feature>
<keyword evidence="5 7" id="KW-0472">Membrane</keyword>
<feature type="transmembrane region" description="Helical" evidence="7">
    <location>
        <begin position="308"/>
        <end position="327"/>
    </location>
</feature>
<dbReference type="PANTHER" id="PTHR22950">
    <property type="entry name" value="AMINO ACID TRANSPORTER"/>
    <property type="match status" value="1"/>
</dbReference>
<evidence type="ECO:0000256" key="4">
    <source>
        <dbReference type="ARBA" id="ARBA00022989"/>
    </source>
</evidence>
<evidence type="ECO:0000313" key="9">
    <source>
        <dbReference type="EMBL" id="WPG97848.1"/>
    </source>
</evidence>
<feature type="transmembrane region" description="Helical" evidence="7">
    <location>
        <begin position="348"/>
        <end position="369"/>
    </location>
</feature>
<feature type="transmembrane region" description="Helical" evidence="7">
    <location>
        <begin position="191"/>
        <end position="213"/>
    </location>
</feature>
<dbReference type="AlphaFoldDB" id="A0AAQ3LXV6"/>
<dbReference type="FunFam" id="1.20.1740.10:FF:000039">
    <property type="entry name" value="Neutral amino acid transporter (Eurofung)"/>
    <property type="match status" value="1"/>
</dbReference>
<evidence type="ECO:0000256" key="6">
    <source>
        <dbReference type="SAM" id="MobiDB-lite"/>
    </source>
</evidence>
<evidence type="ECO:0000256" key="7">
    <source>
        <dbReference type="SAM" id="Phobius"/>
    </source>
</evidence>
<dbReference type="GO" id="GO:0016020">
    <property type="term" value="C:membrane"/>
    <property type="evidence" value="ECO:0007669"/>
    <property type="project" value="UniProtKB-SubCell"/>
</dbReference>
<organism evidence="9 10">
    <name type="scientific">Acrodontium crateriforme</name>
    <dbReference type="NCBI Taxonomy" id="150365"/>
    <lineage>
        <taxon>Eukaryota</taxon>
        <taxon>Fungi</taxon>
        <taxon>Dikarya</taxon>
        <taxon>Ascomycota</taxon>
        <taxon>Pezizomycotina</taxon>
        <taxon>Dothideomycetes</taxon>
        <taxon>Dothideomycetidae</taxon>
        <taxon>Mycosphaerellales</taxon>
        <taxon>Teratosphaeriaceae</taxon>
        <taxon>Acrodontium</taxon>
    </lineage>
</organism>
<keyword evidence="10" id="KW-1185">Reference proteome</keyword>
<evidence type="ECO:0000259" key="8">
    <source>
        <dbReference type="Pfam" id="PF01490"/>
    </source>
</evidence>
<dbReference type="EMBL" id="CP138580">
    <property type="protein sequence ID" value="WPG97848.1"/>
    <property type="molecule type" value="Genomic_DNA"/>
</dbReference>
<sequence>METKAHVKEQNGIDYRASDEEKGHNNGSILEKPRSTANHDDPFGNDDGEVQYRTMAWWQAALIMIAETVSLGILSLPSAIAGIGMVPGVILIIGLGIIATYTGYTIGQFKAAYPFVHNMADAGEVLLGPVGREVFGIAQTIFLTFVMGSHLLTFGLAMNAITGHATCSIVWGLVGMLILFVVAIPRTLKQVSYFSIAAFASIVAAVFITMVALGVSPPNPVVHATVSTTFNSAFASVLNIVFAYAGHVAFFSFISELKDPKDFPKALGALQIADSSMYLVIAVVIYRYAGPDVASPALGSTGSIVRKVAYGVALPTILLAGVIYGHVNTKYVYVRIFRGTKHIAERSRFATGTWIGIALALWIIAWIIAESIPVFNDLVGLISALFAANFTYTLSGVFWLFINAGKWFSNWRKISLTIVNLFIVALGLTVCGVGLYSSGKAIHEHSVQGAGKAWNCET</sequence>
<comment type="similarity">
    <text evidence="2">Belongs to the amino acid/polyamine transporter 2 family.</text>
</comment>
<dbReference type="GO" id="GO:0015179">
    <property type="term" value="F:L-amino acid transmembrane transporter activity"/>
    <property type="evidence" value="ECO:0007669"/>
    <property type="project" value="TreeGrafter"/>
</dbReference>
<evidence type="ECO:0000256" key="3">
    <source>
        <dbReference type="ARBA" id="ARBA00022692"/>
    </source>
</evidence>
<evidence type="ECO:0000256" key="1">
    <source>
        <dbReference type="ARBA" id="ARBA00004141"/>
    </source>
</evidence>
<comment type="subcellular location">
    <subcellularLocation>
        <location evidence="1">Membrane</location>
        <topology evidence="1">Multi-pass membrane protein</topology>
    </subcellularLocation>
</comment>
<evidence type="ECO:0000256" key="5">
    <source>
        <dbReference type="ARBA" id="ARBA00023136"/>
    </source>
</evidence>
<dbReference type="Pfam" id="PF01490">
    <property type="entry name" value="Aa_trans"/>
    <property type="match status" value="1"/>
</dbReference>
<feature type="transmembrane region" description="Helical" evidence="7">
    <location>
        <begin position="56"/>
        <end position="74"/>
    </location>
</feature>
<evidence type="ECO:0000313" key="10">
    <source>
        <dbReference type="Proteomes" id="UP001303373"/>
    </source>
</evidence>